<gene>
    <name evidence="2" type="ORF">SBF1_1030013</name>
</gene>
<accession>A0A2U3JWU4</accession>
<proteinExistence type="predicted"/>
<evidence type="ECO:0000313" key="2">
    <source>
        <dbReference type="EMBL" id="SPF31760.1"/>
    </source>
</evidence>
<sequence>MIIRHNCAPLLPAVPFSFSILVTSPIRRNLPFCPVSANIYPLASTEIRFASMIVAGLDILMAFLFKRALAHPPDLSRTTSDLYPVTLSMAQLTQLMHAAINGQIPMPSPFQAVPGQGFGPVGPDEPLFPDNLSVSLFLSAPFAPFDGSPDTSFNVPLFEIPGAPGNLIIALCSIIAQFMIERAGVGTPDGNENGSGSGSGSGSGNAS</sequence>
<reference evidence="3" key="1">
    <citation type="submission" date="2018-02" db="EMBL/GenBank/DDBJ databases">
        <authorList>
            <person name="Hausmann B."/>
        </authorList>
    </citation>
    <scope>NUCLEOTIDE SEQUENCE [LARGE SCALE GENOMIC DNA]</scope>
    <source>
        <strain evidence="3">Peat soil MAG SbF1</strain>
    </source>
</reference>
<dbReference type="OrthoDB" id="1795125at2"/>
<evidence type="ECO:0000313" key="3">
    <source>
        <dbReference type="Proteomes" id="UP000238916"/>
    </source>
</evidence>
<protein>
    <submittedName>
        <fullName evidence="2">Uncharacterized protein</fullName>
    </submittedName>
</protein>
<feature type="compositionally biased region" description="Gly residues" evidence="1">
    <location>
        <begin position="193"/>
        <end position="207"/>
    </location>
</feature>
<dbReference type="AlphaFoldDB" id="A0A2U3JWU4"/>
<dbReference type="EMBL" id="OMOF01000006">
    <property type="protein sequence ID" value="SPF31760.1"/>
    <property type="molecule type" value="Genomic_DNA"/>
</dbReference>
<dbReference type="Proteomes" id="UP000238916">
    <property type="component" value="Unassembled WGS sequence"/>
</dbReference>
<evidence type="ECO:0000256" key="1">
    <source>
        <dbReference type="SAM" id="MobiDB-lite"/>
    </source>
</evidence>
<name>A0A2U3JWU4_9FIRM</name>
<organism evidence="2 3">
    <name type="scientific">Candidatus Desulfosporosinus infrequens</name>
    <dbReference type="NCBI Taxonomy" id="2043169"/>
    <lineage>
        <taxon>Bacteria</taxon>
        <taxon>Bacillati</taxon>
        <taxon>Bacillota</taxon>
        <taxon>Clostridia</taxon>
        <taxon>Eubacteriales</taxon>
        <taxon>Desulfitobacteriaceae</taxon>
        <taxon>Desulfosporosinus</taxon>
    </lineage>
</organism>
<feature type="region of interest" description="Disordered" evidence="1">
    <location>
        <begin position="187"/>
        <end position="207"/>
    </location>
</feature>